<evidence type="ECO:0000313" key="1">
    <source>
        <dbReference type="EMBL" id="TIH09333.1"/>
    </source>
</evidence>
<evidence type="ECO:0000313" key="2">
    <source>
        <dbReference type="Proteomes" id="UP000307541"/>
    </source>
</evidence>
<accession>A0A4T1ZXQ0</accession>
<dbReference type="EMBL" id="RFLV01000001">
    <property type="protein sequence ID" value="TIH09333.1"/>
    <property type="molecule type" value="Genomic_DNA"/>
</dbReference>
<name>A0A4T1ZXQ0_9PSED</name>
<keyword evidence="2" id="KW-1185">Reference proteome</keyword>
<proteinExistence type="predicted"/>
<dbReference type="InterPro" id="IPR018741">
    <property type="entry name" value="DUF2288"/>
</dbReference>
<dbReference type="RefSeq" id="WP_136662619.1">
    <property type="nucleotide sequence ID" value="NZ_RFLV01000001.1"/>
</dbReference>
<reference evidence="1 2" key="1">
    <citation type="submission" date="2018-10" db="EMBL/GenBank/DDBJ databases">
        <title>Pseudomonas leptonychotis sp. nov., isolated from Weddell seals in Antarctica.</title>
        <authorList>
            <person name="Novakova D."/>
            <person name="Svec P."/>
            <person name="Kralova S."/>
            <person name="Kristofova L."/>
            <person name="Zeman M."/>
            <person name="Pantucek R."/>
            <person name="Maslanova I."/>
            <person name="Sedlacek I."/>
        </authorList>
    </citation>
    <scope>NUCLEOTIDE SEQUENCE [LARGE SCALE GENOMIC DNA]</scope>
    <source>
        <strain evidence="1 2">CCM 8849</strain>
    </source>
</reference>
<sequence length="105" mass="11362">MTEQPSTLYAKLLGETAAITWQELQPTFARGALLLVDGAQDLIDVAQAVAQNDQAKVAAWLAAGTLSRVDDSRAEDLLKRDPELWAVVVAPWVLAQERSQGAPLH</sequence>
<comment type="caution">
    <text evidence="1">The sequence shown here is derived from an EMBL/GenBank/DDBJ whole genome shotgun (WGS) entry which is preliminary data.</text>
</comment>
<dbReference type="Pfam" id="PF10052">
    <property type="entry name" value="DUF2288"/>
    <property type="match status" value="1"/>
</dbReference>
<protein>
    <submittedName>
        <fullName evidence="1">DUF2288 domain-containing protein</fullName>
    </submittedName>
</protein>
<organism evidence="1 2">
    <name type="scientific">Pseudomonas leptonychotis</name>
    <dbReference type="NCBI Taxonomy" id="2448482"/>
    <lineage>
        <taxon>Bacteria</taxon>
        <taxon>Pseudomonadati</taxon>
        <taxon>Pseudomonadota</taxon>
        <taxon>Gammaproteobacteria</taxon>
        <taxon>Pseudomonadales</taxon>
        <taxon>Pseudomonadaceae</taxon>
        <taxon>Pseudomonas</taxon>
    </lineage>
</organism>
<gene>
    <name evidence="1" type="ORF">D8779_01010</name>
</gene>
<dbReference type="OrthoDB" id="195194at2"/>
<dbReference type="AlphaFoldDB" id="A0A4T1ZXQ0"/>
<dbReference type="Proteomes" id="UP000307541">
    <property type="component" value="Unassembled WGS sequence"/>
</dbReference>